<sequence>MNRGLTFSEDLSDVYKPDNEYFRSRIKCLKSVTKHLLFSPEEPTTVEDVQKEIPDATENEVTTVNLQKVGATAEKEPTSYISRILNNNVVIEENKKDLPDLKQAVDTLQNKNNNLKEELCNLYKSVLVMQLTVDIKTGKAKLKDDNSNNDLITRLKDTKKKRQEAYQAIQLDKKLEEKSAGSAKEEESVCILTGETRGVYKAEECRLSEVDKSFSFSGTNNGIINMSTTTQFTLDRFKFHSELYNRYQVLEELDIDIQDHINYLDLPQQNQVINSADIDVGCSHRKARKKLERAKKHTEEGKEVSKVEDVLSKSPVTVNNTALSQYQNAFNLHASKSDQLQKFYSSKKRASLLRANEIKKSRFLDKLVDSERRKIVSGGGNIIQYNLA</sequence>
<dbReference type="EMBL" id="BAABUJ010000009">
    <property type="protein sequence ID" value="GAA5797860.1"/>
    <property type="molecule type" value="Genomic_DNA"/>
</dbReference>
<gene>
    <name evidence="2" type="ORF">HPULCUR_003256</name>
</gene>
<comment type="caution">
    <text evidence="2">The sequence shown here is derived from an EMBL/GenBank/DDBJ whole genome shotgun (WGS) entry which is preliminary data.</text>
</comment>
<evidence type="ECO:0000256" key="1">
    <source>
        <dbReference type="SAM" id="Coils"/>
    </source>
</evidence>
<evidence type="ECO:0000313" key="2">
    <source>
        <dbReference type="EMBL" id="GAA5797860.1"/>
    </source>
</evidence>
<feature type="coiled-coil region" evidence="1">
    <location>
        <begin position="91"/>
        <end position="121"/>
    </location>
</feature>
<keyword evidence="3" id="KW-1185">Reference proteome</keyword>
<protein>
    <submittedName>
        <fullName evidence="2">Uncharacterized protein</fullName>
    </submittedName>
</protein>
<dbReference type="Proteomes" id="UP001476247">
    <property type="component" value="Unassembled WGS sequence"/>
</dbReference>
<reference evidence="2 3" key="1">
    <citation type="submission" date="2024-04" db="EMBL/GenBank/DDBJ databases">
        <title>genome sequences of Mucor flavus KT1a and Helicostylum pulchrum KT1b strains isolation_sourced from the surface of a dry-aged beef.</title>
        <authorList>
            <person name="Toyotome T."/>
            <person name="Hosono M."/>
            <person name="Torimaru M."/>
            <person name="Fukuda K."/>
            <person name="Mikami N."/>
        </authorList>
    </citation>
    <scope>NUCLEOTIDE SEQUENCE [LARGE SCALE GENOMIC DNA]</scope>
    <source>
        <strain evidence="2 3">KT1b</strain>
    </source>
</reference>
<organism evidence="2 3">
    <name type="scientific">Helicostylum pulchrum</name>
    <dbReference type="NCBI Taxonomy" id="562976"/>
    <lineage>
        <taxon>Eukaryota</taxon>
        <taxon>Fungi</taxon>
        <taxon>Fungi incertae sedis</taxon>
        <taxon>Mucoromycota</taxon>
        <taxon>Mucoromycotina</taxon>
        <taxon>Mucoromycetes</taxon>
        <taxon>Mucorales</taxon>
        <taxon>Mucorineae</taxon>
        <taxon>Mucoraceae</taxon>
        <taxon>Helicostylum</taxon>
    </lineage>
</organism>
<evidence type="ECO:0000313" key="3">
    <source>
        <dbReference type="Proteomes" id="UP001476247"/>
    </source>
</evidence>
<name>A0ABP9XU48_9FUNG</name>
<accession>A0ABP9XU48</accession>
<proteinExistence type="predicted"/>
<keyword evidence="1" id="KW-0175">Coiled coil</keyword>